<dbReference type="Gene3D" id="3.60.10.10">
    <property type="entry name" value="Endonuclease/exonuclease/phosphatase"/>
    <property type="match status" value="1"/>
</dbReference>
<evidence type="ECO:0000313" key="1">
    <source>
        <dbReference type="EnsemblMetazoa" id="XP_050516097.1"/>
    </source>
</evidence>
<organism evidence="1 2">
    <name type="scientific">Diabrotica virgifera virgifera</name>
    <name type="common">western corn rootworm</name>
    <dbReference type="NCBI Taxonomy" id="50390"/>
    <lineage>
        <taxon>Eukaryota</taxon>
        <taxon>Metazoa</taxon>
        <taxon>Ecdysozoa</taxon>
        <taxon>Arthropoda</taxon>
        <taxon>Hexapoda</taxon>
        <taxon>Insecta</taxon>
        <taxon>Pterygota</taxon>
        <taxon>Neoptera</taxon>
        <taxon>Endopterygota</taxon>
        <taxon>Coleoptera</taxon>
        <taxon>Polyphaga</taxon>
        <taxon>Cucujiformia</taxon>
        <taxon>Chrysomeloidea</taxon>
        <taxon>Chrysomelidae</taxon>
        <taxon>Galerucinae</taxon>
        <taxon>Diabroticina</taxon>
        <taxon>Diabroticites</taxon>
        <taxon>Diabrotica</taxon>
    </lineage>
</organism>
<dbReference type="PANTHER" id="PTHR47510">
    <property type="entry name" value="REVERSE TRANSCRIPTASE DOMAIN-CONTAINING PROTEIN"/>
    <property type="match status" value="1"/>
</dbReference>
<dbReference type="GeneID" id="126890962"/>
<dbReference type="InterPro" id="IPR036691">
    <property type="entry name" value="Endo/exonu/phosph_ase_sf"/>
</dbReference>
<reference evidence="1" key="1">
    <citation type="submission" date="2025-05" db="UniProtKB">
        <authorList>
            <consortium name="EnsemblMetazoa"/>
        </authorList>
    </citation>
    <scope>IDENTIFICATION</scope>
</reference>
<proteinExistence type="predicted"/>
<dbReference type="Proteomes" id="UP001652700">
    <property type="component" value="Unplaced"/>
</dbReference>
<dbReference type="EnsemblMetazoa" id="XM_050660140.1">
    <property type="protein sequence ID" value="XP_050516097.1"/>
    <property type="gene ID" value="LOC126890962"/>
</dbReference>
<protein>
    <recommendedName>
        <fullName evidence="3">Reverse transcriptase domain-containing protein</fullName>
    </recommendedName>
</protein>
<evidence type="ECO:0008006" key="3">
    <source>
        <dbReference type="Google" id="ProtNLM"/>
    </source>
</evidence>
<dbReference type="PANTHER" id="PTHR47510:SF3">
    <property type="entry name" value="ENDO_EXONUCLEASE_PHOSPHATASE DOMAIN-CONTAINING PROTEIN"/>
    <property type="match status" value="1"/>
</dbReference>
<dbReference type="SUPFAM" id="SSF56219">
    <property type="entry name" value="DNase I-like"/>
    <property type="match status" value="1"/>
</dbReference>
<dbReference type="RefSeq" id="XP_050516097.1">
    <property type="nucleotide sequence ID" value="XM_050660140.1"/>
</dbReference>
<sequence length="398" mass="46616">MGGDFNIDMLDVSERKTVLFSESIDSFNLKQLINKPTRDTRTTSTLLDLILVTDNTPTLEADTIVIPEEQSDHFIVYCSLKEFVNKSEIQMIYRRNLKDIDLEYFQNLLLYSPFFHILNIPDVTEKVLFFNSILTDLFDFVAPSKLIKIQKNRPPWLTDNIQLIITLRNKAFTRCKRTKNLAHWNYYKTLRNQANIMLRNEKKSYLEVNFLGGNLSKIMWKKFNQLNINSTKKNNILPEFLNRPNEINSHFLSNALTHMPLDPNLLYFYNNNVRKNFSHLFKFETVGEIFVYQLLLEIKSKSTGSDLLTIDMILMCCPFIVRYVTDIINTCLANNVFPDAWKIARVLPIPKIKEVKELGELRPISLLPVLSKVLEKIMYLQIKSHLDKTQLLRCYKAK</sequence>
<keyword evidence="2" id="KW-1185">Reference proteome</keyword>
<accession>A0ABM5L0Y1</accession>
<name>A0ABM5L0Y1_DIAVI</name>
<evidence type="ECO:0000313" key="2">
    <source>
        <dbReference type="Proteomes" id="UP001652700"/>
    </source>
</evidence>